<accession>A0A7W7GPZ3</accession>
<sequence>MDRDEPAPRRPETPPRQWKRPGPVTWLWLAAIGLGVASGTVLVVGDRIVSEQPDLAETTLVWLSAIGVLFASQFAVVAAMAATIVCLIRRGLRAVGLVGLLGFVLVFVSVNTGFASDAPEAVVVAALGCFVAATVLCFRAERSGR</sequence>
<keyword evidence="1" id="KW-1133">Transmembrane helix</keyword>
<feature type="transmembrane region" description="Helical" evidence="1">
    <location>
        <begin position="26"/>
        <end position="45"/>
    </location>
</feature>
<feature type="transmembrane region" description="Helical" evidence="1">
    <location>
        <begin position="121"/>
        <end position="140"/>
    </location>
</feature>
<keyword evidence="3" id="KW-1185">Reference proteome</keyword>
<dbReference type="EMBL" id="JACHNA010000001">
    <property type="protein sequence ID" value="MBB4736154.1"/>
    <property type="molecule type" value="Genomic_DNA"/>
</dbReference>
<reference evidence="2 3" key="1">
    <citation type="submission" date="2020-08" db="EMBL/GenBank/DDBJ databases">
        <title>Sequencing the genomes of 1000 actinobacteria strains.</title>
        <authorList>
            <person name="Klenk H.-P."/>
        </authorList>
    </citation>
    <scope>NUCLEOTIDE SEQUENCE [LARGE SCALE GENOMIC DNA]</scope>
    <source>
        <strain evidence="2 3">DSM 23974</strain>
    </source>
</reference>
<name>A0A7W7GPZ3_9MICC</name>
<dbReference type="Proteomes" id="UP000540191">
    <property type="component" value="Unassembled WGS sequence"/>
</dbReference>
<protein>
    <submittedName>
        <fullName evidence="2">Uncharacterized protein</fullName>
    </submittedName>
</protein>
<evidence type="ECO:0000313" key="3">
    <source>
        <dbReference type="Proteomes" id="UP000540191"/>
    </source>
</evidence>
<dbReference type="AlphaFoldDB" id="A0A7W7GPZ3"/>
<evidence type="ECO:0000256" key="1">
    <source>
        <dbReference type="SAM" id="Phobius"/>
    </source>
</evidence>
<comment type="caution">
    <text evidence="2">The sequence shown here is derived from an EMBL/GenBank/DDBJ whole genome shotgun (WGS) entry which is preliminary data.</text>
</comment>
<evidence type="ECO:0000313" key="2">
    <source>
        <dbReference type="EMBL" id="MBB4736154.1"/>
    </source>
</evidence>
<gene>
    <name evidence="2" type="ORF">HDA30_001662</name>
</gene>
<proteinExistence type="predicted"/>
<keyword evidence="1" id="KW-0472">Membrane</keyword>
<feature type="transmembrane region" description="Helical" evidence="1">
    <location>
        <begin position="95"/>
        <end position="115"/>
    </location>
</feature>
<dbReference type="RefSeq" id="WP_184241799.1">
    <property type="nucleotide sequence ID" value="NZ_JACHNA010000001.1"/>
</dbReference>
<organism evidence="2 3">
    <name type="scientific">Micrococcus cohnii</name>
    <dbReference type="NCBI Taxonomy" id="993416"/>
    <lineage>
        <taxon>Bacteria</taxon>
        <taxon>Bacillati</taxon>
        <taxon>Actinomycetota</taxon>
        <taxon>Actinomycetes</taxon>
        <taxon>Micrococcales</taxon>
        <taxon>Micrococcaceae</taxon>
        <taxon>Micrococcus</taxon>
    </lineage>
</organism>
<feature type="transmembrane region" description="Helical" evidence="1">
    <location>
        <begin position="65"/>
        <end position="88"/>
    </location>
</feature>
<keyword evidence="1" id="KW-0812">Transmembrane</keyword>